<name>A0A0L0UVM6_9BASI</name>
<dbReference type="SUPFAM" id="SSF56349">
    <property type="entry name" value="DNA breaking-rejoining enzymes"/>
    <property type="match status" value="1"/>
</dbReference>
<dbReference type="InterPro" id="IPR011010">
    <property type="entry name" value="DNA_brk_join_enz"/>
</dbReference>
<protein>
    <recommendedName>
        <fullName evidence="5">Tyr recombinase domain-containing protein</fullName>
    </recommendedName>
</protein>
<dbReference type="PANTHER" id="PTHR33050">
    <property type="entry name" value="REVERSE TRANSCRIPTASE DOMAIN-CONTAINING PROTEIN"/>
    <property type="match status" value="1"/>
</dbReference>
<accession>A0A0L0UVM6</accession>
<gene>
    <name evidence="3" type="ORF">PSTG_15757</name>
</gene>
<dbReference type="GO" id="GO:0003677">
    <property type="term" value="F:DNA binding"/>
    <property type="evidence" value="ECO:0007669"/>
    <property type="project" value="UniProtKB-KW"/>
</dbReference>
<dbReference type="PANTHER" id="PTHR33050:SF7">
    <property type="entry name" value="RIBONUCLEASE H"/>
    <property type="match status" value="1"/>
</dbReference>
<dbReference type="OrthoDB" id="3254696at2759"/>
<dbReference type="GO" id="GO:0006310">
    <property type="term" value="P:DNA recombination"/>
    <property type="evidence" value="ECO:0007669"/>
    <property type="project" value="UniProtKB-KW"/>
</dbReference>
<dbReference type="GO" id="GO:0015074">
    <property type="term" value="P:DNA integration"/>
    <property type="evidence" value="ECO:0007669"/>
    <property type="project" value="InterPro"/>
</dbReference>
<dbReference type="InterPro" id="IPR052055">
    <property type="entry name" value="Hepadnavirus_pol/RT"/>
</dbReference>
<dbReference type="Gene3D" id="1.10.150.130">
    <property type="match status" value="1"/>
</dbReference>
<dbReference type="Gene3D" id="1.10.443.10">
    <property type="entry name" value="Intergrase catalytic core"/>
    <property type="match status" value="1"/>
</dbReference>
<comment type="caution">
    <text evidence="3">The sequence shown here is derived from an EMBL/GenBank/DDBJ whole genome shotgun (WGS) entry which is preliminary data.</text>
</comment>
<keyword evidence="4" id="KW-1185">Reference proteome</keyword>
<evidence type="ECO:0008006" key="5">
    <source>
        <dbReference type="Google" id="ProtNLM"/>
    </source>
</evidence>
<dbReference type="InterPro" id="IPR013762">
    <property type="entry name" value="Integrase-like_cat_sf"/>
</dbReference>
<dbReference type="STRING" id="1165861.A0A0L0UVM6"/>
<evidence type="ECO:0000313" key="4">
    <source>
        <dbReference type="Proteomes" id="UP000054564"/>
    </source>
</evidence>
<sequence>MEQRVDQIKIFLKTDEKFSYEQVEVLVGRLNHVSYLLPHLKCHLCGLYRWLKSWQFRRATQFTPIDVLVDLEKWIETLSIFEPTRIINWGPPIDIGWVGDASTSFGIGVLIGARWAQFRLFKPGNTPGRIALLETIAVRLGLLMLLKLRNQRNKSLVVWTDNTTTENSINNLRSRDVNTNDEWKKIQEILIRHRINLVAKRVVSKNNRADALFRGLRSGQELRTPSSIDVRVLEGWERSTLRGHNSAVRKFLKYKKANRKASFDLPASPEDIYGFCAWAGRGTNSDELHAISAATLTKYIGSLKAWHVYHDEVFPPVSGKKIGLMIKGSAKADARMPKVQPKGPVMVPDLIELVGKLVEGSEENLAVMDLVLVAFWGMGRLGELTYEKDTGDGHDGPQVKDVWFSTTRKDATIAIRNAKTAAPGELQYIRLAGLKNILCPVMALERRCAQRRTGSLFSFQAKGGRRNLTKYVVTSTVGSIWKASNKETLSGHSFRVGGASLRNALRVPIPTICRLGRWESSCYKLYLRFYTATQTAQAVALLESLTVEWSNEA</sequence>
<evidence type="ECO:0000256" key="1">
    <source>
        <dbReference type="ARBA" id="ARBA00023125"/>
    </source>
</evidence>
<proteinExistence type="predicted"/>
<keyword evidence="2" id="KW-0233">DNA recombination</keyword>
<dbReference type="EMBL" id="AJIL01000235">
    <property type="protein sequence ID" value="KNE90809.1"/>
    <property type="molecule type" value="Genomic_DNA"/>
</dbReference>
<dbReference type="SUPFAM" id="SSF47823">
    <property type="entry name" value="lambda integrase-like, N-terminal domain"/>
    <property type="match status" value="1"/>
</dbReference>
<reference evidence="4" key="1">
    <citation type="submission" date="2014-03" db="EMBL/GenBank/DDBJ databases">
        <title>The Genome Sequence of Puccinia striiformis f. sp. tritici PST-78.</title>
        <authorList>
            <consortium name="The Broad Institute Genome Sequencing Platform"/>
            <person name="Cuomo C."/>
            <person name="Hulbert S."/>
            <person name="Chen X."/>
            <person name="Walker B."/>
            <person name="Young S.K."/>
            <person name="Zeng Q."/>
            <person name="Gargeya S."/>
            <person name="Fitzgerald M."/>
            <person name="Haas B."/>
            <person name="Abouelleil A."/>
            <person name="Alvarado L."/>
            <person name="Arachchi H.M."/>
            <person name="Berlin A.M."/>
            <person name="Chapman S.B."/>
            <person name="Goldberg J."/>
            <person name="Griggs A."/>
            <person name="Gujja S."/>
            <person name="Hansen M."/>
            <person name="Howarth C."/>
            <person name="Imamovic A."/>
            <person name="Larimer J."/>
            <person name="McCowan C."/>
            <person name="Montmayeur A."/>
            <person name="Murphy C."/>
            <person name="Neiman D."/>
            <person name="Pearson M."/>
            <person name="Priest M."/>
            <person name="Roberts A."/>
            <person name="Saif S."/>
            <person name="Shea T."/>
            <person name="Sisk P."/>
            <person name="Sykes S."/>
            <person name="Wortman J."/>
            <person name="Nusbaum C."/>
            <person name="Birren B."/>
        </authorList>
    </citation>
    <scope>NUCLEOTIDE SEQUENCE [LARGE SCALE GENOMIC DNA]</scope>
    <source>
        <strain evidence="4">race PST-78</strain>
    </source>
</reference>
<organism evidence="3 4">
    <name type="scientific">Puccinia striiformis f. sp. tritici PST-78</name>
    <dbReference type="NCBI Taxonomy" id="1165861"/>
    <lineage>
        <taxon>Eukaryota</taxon>
        <taxon>Fungi</taxon>
        <taxon>Dikarya</taxon>
        <taxon>Basidiomycota</taxon>
        <taxon>Pucciniomycotina</taxon>
        <taxon>Pucciniomycetes</taxon>
        <taxon>Pucciniales</taxon>
        <taxon>Pucciniaceae</taxon>
        <taxon>Puccinia</taxon>
    </lineage>
</organism>
<keyword evidence="1" id="KW-0238">DNA-binding</keyword>
<evidence type="ECO:0000256" key="2">
    <source>
        <dbReference type="ARBA" id="ARBA00023172"/>
    </source>
</evidence>
<dbReference type="Proteomes" id="UP000054564">
    <property type="component" value="Unassembled WGS sequence"/>
</dbReference>
<evidence type="ECO:0000313" key="3">
    <source>
        <dbReference type="EMBL" id="KNE90809.1"/>
    </source>
</evidence>
<dbReference type="AlphaFoldDB" id="A0A0L0UVM6"/>
<dbReference type="InterPro" id="IPR010998">
    <property type="entry name" value="Integrase_recombinase_N"/>
</dbReference>